<reference evidence="2" key="1">
    <citation type="submission" date="2022-05" db="EMBL/GenBank/DDBJ databases">
        <title>Brevundimonas albigilva TT17 genome sequence.</title>
        <authorList>
            <person name="Lee K."/>
            <person name="Son H."/>
        </authorList>
    </citation>
    <scope>NUCLEOTIDE SEQUENCE</scope>
    <source>
        <strain evidence="2">TT17</strain>
    </source>
</reference>
<name>A0ABY4SPK4_9CAUL</name>
<accession>A0ABY4SPK4</accession>
<dbReference type="EMBL" id="CP097649">
    <property type="protein sequence ID" value="URI14763.1"/>
    <property type="molecule type" value="Genomic_DNA"/>
</dbReference>
<protein>
    <submittedName>
        <fullName evidence="2">Uncharacterized protein</fullName>
    </submittedName>
</protein>
<evidence type="ECO:0000256" key="1">
    <source>
        <dbReference type="SAM" id="MobiDB-lite"/>
    </source>
</evidence>
<sequence length="103" mass="10726">MTMTASLGMHMNIPPEMRRVPGPVSVDQAKAGGGELAPAKPVGTNMSKAWLDEMSRHRTATLDAAAKLVVFGGATGLQPDVFGSFSQQQLGMAGYHAASRLSA</sequence>
<dbReference type="Proteomes" id="UP001055429">
    <property type="component" value="Chromosome"/>
</dbReference>
<proteinExistence type="predicted"/>
<gene>
    <name evidence="2" type="ORF">M8231_13235</name>
</gene>
<feature type="region of interest" description="Disordered" evidence="1">
    <location>
        <begin position="1"/>
        <end position="42"/>
    </location>
</feature>
<organism evidence="2 3">
    <name type="scientific">Brevundimonas albigilva</name>
    <dbReference type="NCBI Taxonomy" id="1312364"/>
    <lineage>
        <taxon>Bacteria</taxon>
        <taxon>Pseudomonadati</taxon>
        <taxon>Pseudomonadota</taxon>
        <taxon>Alphaproteobacteria</taxon>
        <taxon>Caulobacterales</taxon>
        <taxon>Caulobacteraceae</taxon>
        <taxon>Brevundimonas</taxon>
    </lineage>
</organism>
<evidence type="ECO:0000313" key="2">
    <source>
        <dbReference type="EMBL" id="URI14763.1"/>
    </source>
</evidence>
<keyword evidence="3" id="KW-1185">Reference proteome</keyword>
<dbReference type="RefSeq" id="WP_249749571.1">
    <property type="nucleotide sequence ID" value="NZ_CP097298.1"/>
</dbReference>
<evidence type="ECO:0000313" key="3">
    <source>
        <dbReference type="Proteomes" id="UP001055429"/>
    </source>
</evidence>